<dbReference type="EMBL" id="UGQL01000001">
    <property type="protein sequence ID" value="STZ27615.1"/>
    <property type="molecule type" value="Genomic_DNA"/>
</dbReference>
<comment type="subcellular location">
    <subcellularLocation>
        <location evidence="2">Cell membrane</location>
        <topology evidence="2">Lipid-anchor</topology>
    </subcellularLocation>
</comment>
<gene>
    <name evidence="3" type="primary">oprM_4</name>
    <name evidence="3" type="ORF">NCTC11179_01151</name>
</gene>
<keyword evidence="2" id="KW-0449">Lipoprotein</keyword>
<dbReference type="GO" id="GO:0005886">
    <property type="term" value="C:plasma membrane"/>
    <property type="evidence" value="ECO:0007669"/>
    <property type="project" value="UniProtKB-SubCell"/>
</dbReference>
<dbReference type="Proteomes" id="UP000255024">
    <property type="component" value="Unassembled WGS sequence"/>
</dbReference>
<comment type="similarity">
    <text evidence="1 2">Belongs to the outer membrane factor (OMF) (TC 1.B.17) family.</text>
</comment>
<dbReference type="AlphaFoldDB" id="A0A378RKU9"/>
<proteinExistence type="inferred from homology"/>
<dbReference type="InterPro" id="IPR003423">
    <property type="entry name" value="OMP_efflux"/>
</dbReference>
<dbReference type="Pfam" id="PF02321">
    <property type="entry name" value="OEP"/>
    <property type="match status" value="2"/>
</dbReference>
<dbReference type="GO" id="GO:0015562">
    <property type="term" value="F:efflux transmembrane transporter activity"/>
    <property type="evidence" value="ECO:0007669"/>
    <property type="project" value="InterPro"/>
</dbReference>
<protein>
    <submittedName>
        <fullName evidence="3">Outer membrane protein oprM</fullName>
    </submittedName>
</protein>
<dbReference type="SUPFAM" id="SSF56954">
    <property type="entry name" value="Outer membrane efflux proteins (OEP)"/>
    <property type="match status" value="1"/>
</dbReference>
<dbReference type="PANTHER" id="PTHR30203:SF30">
    <property type="entry name" value="OUTER MEMBRANE PROTEIN-RELATED"/>
    <property type="match status" value="1"/>
</dbReference>
<keyword evidence="2" id="KW-1134">Transmembrane beta strand</keyword>
<evidence type="ECO:0000313" key="3">
    <source>
        <dbReference type="EMBL" id="STZ27615.1"/>
    </source>
</evidence>
<evidence type="ECO:0000313" key="4">
    <source>
        <dbReference type="Proteomes" id="UP000255024"/>
    </source>
</evidence>
<name>A0A378RKU9_MYROD</name>
<keyword evidence="2" id="KW-0472">Membrane</keyword>
<keyword evidence="2" id="KW-0812">Transmembrane</keyword>
<dbReference type="PANTHER" id="PTHR30203">
    <property type="entry name" value="OUTER MEMBRANE CATION EFFLUX PROTEIN"/>
    <property type="match status" value="1"/>
</dbReference>
<dbReference type="Gene3D" id="1.20.1600.10">
    <property type="entry name" value="Outer membrane efflux proteins (OEP)"/>
    <property type="match status" value="1"/>
</dbReference>
<sequence length="489" mass="54232">MNLLFTNTLKKMNKSILYQVGFLTWISLSLWSCKAPQATLTEDSKMKLPSAYNKESDTLNSGLAPWKQFFTDLHLTALIEEGLKNNQELLITLQEIEVAKNDVLRQKGKLAPKVGAGLGTGIEKVGRYTSQGAGDAGTEMEKGVKVPENIGDFSGTISASWEIDMWGKLHHAKEAAVKRYLGTVEGKNKVLSVLIAEIATSYYELLALDNQLDLTLQYIELQKKALEIVVIQKQAARGTALGVKKFEGELLKAQSIEFGIRQEITETENRINVLLGRYPQPIVREKDTFMDLVPAAIKTGIPSQLLSNRPDIKQAELELEAAQLDVKVAQAEFYPSLEISAAVGLNAFKPSYLVKVPESVMYSVVGELATPLINKSAIKAEFNTANARQIQALYEYDKTLLNAYLDVANQMANIENMQHAFEYKKKETQTLSEAVGIANELFKSSRADYLEVLMTQREAMDAKIELIEAKSKQLIGVVDIYKSLGGGWK</sequence>
<evidence type="ECO:0000256" key="2">
    <source>
        <dbReference type="RuleBase" id="RU362097"/>
    </source>
</evidence>
<reference evidence="3 4" key="1">
    <citation type="submission" date="2018-06" db="EMBL/GenBank/DDBJ databases">
        <authorList>
            <consortium name="Pathogen Informatics"/>
            <person name="Doyle S."/>
        </authorList>
    </citation>
    <scope>NUCLEOTIDE SEQUENCE [LARGE SCALE GENOMIC DNA]</scope>
    <source>
        <strain evidence="3 4">NCTC11179</strain>
    </source>
</reference>
<dbReference type="Gene3D" id="2.20.200.10">
    <property type="entry name" value="Outer membrane efflux proteins (OEP)"/>
    <property type="match status" value="1"/>
</dbReference>
<keyword evidence="2" id="KW-0564">Palmitate</keyword>
<keyword evidence="4" id="KW-1185">Reference proteome</keyword>
<accession>A0A378RKU9</accession>
<dbReference type="NCBIfam" id="TIGR01845">
    <property type="entry name" value="outer_NodT"/>
    <property type="match status" value="1"/>
</dbReference>
<organism evidence="3 4">
    <name type="scientific">Myroides odoratus</name>
    <name type="common">Flavobacterium odoratum</name>
    <dbReference type="NCBI Taxonomy" id="256"/>
    <lineage>
        <taxon>Bacteria</taxon>
        <taxon>Pseudomonadati</taxon>
        <taxon>Bacteroidota</taxon>
        <taxon>Flavobacteriia</taxon>
        <taxon>Flavobacteriales</taxon>
        <taxon>Flavobacteriaceae</taxon>
        <taxon>Myroides</taxon>
    </lineage>
</organism>
<dbReference type="InterPro" id="IPR010131">
    <property type="entry name" value="MdtP/NodT-like"/>
</dbReference>
<evidence type="ECO:0000256" key="1">
    <source>
        <dbReference type="ARBA" id="ARBA00007613"/>
    </source>
</evidence>
<dbReference type="RefSeq" id="WP_115090520.1">
    <property type="nucleotide sequence ID" value="NZ_CP068107.1"/>
</dbReference>